<gene>
    <name evidence="1" type="ORF">MtrunA17_Chr2g0279851</name>
</gene>
<dbReference type="Gramene" id="rna7347">
    <property type="protein sequence ID" value="RHN71718.1"/>
    <property type="gene ID" value="gene7347"/>
</dbReference>
<reference evidence="1" key="1">
    <citation type="journal article" date="2018" name="Nat. Plants">
        <title>Whole-genome landscape of Medicago truncatula symbiotic genes.</title>
        <authorList>
            <person name="Pecrix Y."/>
            <person name="Gamas P."/>
            <person name="Carrere S."/>
        </authorList>
    </citation>
    <scope>NUCLEOTIDE SEQUENCE</scope>
    <source>
        <tissue evidence="1">Leaves</tissue>
    </source>
</reference>
<protein>
    <submittedName>
        <fullName evidence="1">Uncharacterized protein</fullName>
    </submittedName>
</protein>
<dbReference type="AlphaFoldDB" id="A0A396J4S7"/>
<sequence length="63" mass="7185">MPYFVSRCVCIYEKIFNIFVKKNHLPSSVALHFLFGLDPSFYGVLHFLDGQGFPTVAFVEIGQ</sequence>
<name>A0A396J4S7_MEDTR</name>
<proteinExistence type="predicted"/>
<evidence type="ECO:0000313" key="1">
    <source>
        <dbReference type="EMBL" id="RHN71718.1"/>
    </source>
</evidence>
<accession>A0A396J4S7</accession>
<comment type="caution">
    <text evidence="1">The sequence shown here is derived from an EMBL/GenBank/DDBJ whole genome shotgun (WGS) entry which is preliminary data.</text>
</comment>
<dbReference type="Proteomes" id="UP000265566">
    <property type="component" value="Chromosome 2"/>
</dbReference>
<organism evidence="1">
    <name type="scientific">Medicago truncatula</name>
    <name type="common">Barrel medic</name>
    <name type="synonym">Medicago tribuloides</name>
    <dbReference type="NCBI Taxonomy" id="3880"/>
    <lineage>
        <taxon>Eukaryota</taxon>
        <taxon>Viridiplantae</taxon>
        <taxon>Streptophyta</taxon>
        <taxon>Embryophyta</taxon>
        <taxon>Tracheophyta</taxon>
        <taxon>Spermatophyta</taxon>
        <taxon>Magnoliopsida</taxon>
        <taxon>eudicotyledons</taxon>
        <taxon>Gunneridae</taxon>
        <taxon>Pentapetalae</taxon>
        <taxon>rosids</taxon>
        <taxon>fabids</taxon>
        <taxon>Fabales</taxon>
        <taxon>Fabaceae</taxon>
        <taxon>Papilionoideae</taxon>
        <taxon>50 kb inversion clade</taxon>
        <taxon>NPAAA clade</taxon>
        <taxon>Hologalegina</taxon>
        <taxon>IRL clade</taxon>
        <taxon>Trifolieae</taxon>
        <taxon>Medicago</taxon>
    </lineage>
</organism>
<dbReference type="EMBL" id="PSQE01000002">
    <property type="protein sequence ID" value="RHN71718.1"/>
    <property type="molecule type" value="Genomic_DNA"/>
</dbReference>